<feature type="compositionally biased region" description="Polar residues" evidence="1">
    <location>
        <begin position="233"/>
        <end position="243"/>
    </location>
</feature>
<reference evidence="2" key="2">
    <citation type="submission" date="2022-01" db="EMBL/GenBank/DDBJ databases">
        <authorList>
            <person name="Yamashiro T."/>
            <person name="Shiraishi A."/>
            <person name="Satake H."/>
            <person name="Nakayama K."/>
        </authorList>
    </citation>
    <scope>NUCLEOTIDE SEQUENCE</scope>
</reference>
<protein>
    <submittedName>
        <fullName evidence="2">Uncharacterized protein</fullName>
    </submittedName>
</protein>
<comment type="caution">
    <text evidence="2">The sequence shown here is derived from an EMBL/GenBank/DDBJ whole genome shotgun (WGS) entry which is preliminary data.</text>
</comment>
<evidence type="ECO:0000313" key="3">
    <source>
        <dbReference type="Proteomes" id="UP001151760"/>
    </source>
</evidence>
<keyword evidence="3" id="KW-1185">Reference proteome</keyword>
<sequence length="343" mass="38650">MKAAIDQCFIDKNAFEIEIKQLRIDNDQLLKQIMSQEIVHIAVNYVDILNVNKSCVDECNKCLELETQLLKKKDLIEKDVYDKLLKTQSKGTVIRKLKERFKSLSGKDSVENVKKDIDEIKTINIKLEHTLKNELRNLKGKNIIDTVVSKPSATIAPRMFKVDIELISHRLKNNKDSHEVYLEKTIENTDTLRGLELLVYVSKTCPSLMKPNEKLVAVTPINKDKKVKFAEPVTSSNNIPKQTESFKTKDCNKPLLTSTRVKPTTSASGSNTSGGGAEEGEGRGDRRVEAAHRGLLGTRTKVRVGHRARAAGWGRERVASEEGGGWECKWLDRLGMWRVGRGL</sequence>
<evidence type="ECO:0000313" key="2">
    <source>
        <dbReference type="EMBL" id="GJT81610.1"/>
    </source>
</evidence>
<reference evidence="2" key="1">
    <citation type="journal article" date="2022" name="Int. J. Mol. Sci.">
        <title>Draft Genome of Tanacetum Coccineum: Genomic Comparison of Closely Related Tanacetum-Family Plants.</title>
        <authorList>
            <person name="Yamashiro T."/>
            <person name="Shiraishi A."/>
            <person name="Nakayama K."/>
            <person name="Satake H."/>
        </authorList>
    </citation>
    <scope>NUCLEOTIDE SEQUENCE</scope>
</reference>
<proteinExistence type="predicted"/>
<name>A0ABQ5H1T5_9ASTR</name>
<evidence type="ECO:0000256" key="1">
    <source>
        <dbReference type="SAM" id="MobiDB-lite"/>
    </source>
</evidence>
<organism evidence="2 3">
    <name type="scientific">Tanacetum coccineum</name>
    <dbReference type="NCBI Taxonomy" id="301880"/>
    <lineage>
        <taxon>Eukaryota</taxon>
        <taxon>Viridiplantae</taxon>
        <taxon>Streptophyta</taxon>
        <taxon>Embryophyta</taxon>
        <taxon>Tracheophyta</taxon>
        <taxon>Spermatophyta</taxon>
        <taxon>Magnoliopsida</taxon>
        <taxon>eudicotyledons</taxon>
        <taxon>Gunneridae</taxon>
        <taxon>Pentapetalae</taxon>
        <taxon>asterids</taxon>
        <taxon>campanulids</taxon>
        <taxon>Asterales</taxon>
        <taxon>Asteraceae</taxon>
        <taxon>Asteroideae</taxon>
        <taxon>Anthemideae</taxon>
        <taxon>Anthemidinae</taxon>
        <taxon>Tanacetum</taxon>
    </lineage>
</organism>
<feature type="region of interest" description="Disordered" evidence="1">
    <location>
        <begin position="232"/>
        <end position="286"/>
    </location>
</feature>
<gene>
    <name evidence="2" type="ORF">Tco_1055952</name>
</gene>
<accession>A0ABQ5H1T5</accession>
<dbReference type="EMBL" id="BQNB010019095">
    <property type="protein sequence ID" value="GJT81610.1"/>
    <property type="molecule type" value="Genomic_DNA"/>
</dbReference>
<dbReference type="Proteomes" id="UP001151760">
    <property type="component" value="Unassembled WGS sequence"/>
</dbReference>